<evidence type="ECO:0000256" key="1">
    <source>
        <dbReference type="SAM" id="SignalP"/>
    </source>
</evidence>
<proteinExistence type="predicted"/>
<name>E8ZHG2_MYCHL</name>
<dbReference type="Proteomes" id="UP000008637">
    <property type="component" value="Chromosome"/>
</dbReference>
<keyword evidence="3" id="KW-1185">Reference proteome</keyword>
<evidence type="ECO:0000313" key="3">
    <source>
        <dbReference type="Proteomes" id="UP000008637"/>
    </source>
</evidence>
<dbReference type="AlphaFoldDB" id="E8ZHG2"/>
<accession>E8ZHG2</accession>
<sequence>MFGLGKLKFLLHKKALASILVASGSAAGAYFWWNQEESMSVSERVASTKAKIMKGRPNYFKLFQTIAGYWAKGSWQYTGGS</sequence>
<dbReference type="EMBL" id="FR773153">
    <property type="protein sequence ID" value="CBY92583.1"/>
    <property type="molecule type" value="Genomic_DNA"/>
</dbReference>
<dbReference type="HOGENOM" id="CLU_2570119_0_0_14"/>
<gene>
    <name evidence="2" type="ordered locus">HF1_05750</name>
</gene>
<feature type="chain" id="PRO_5003232527" evidence="1">
    <location>
        <begin position="29"/>
        <end position="81"/>
    </location>
</feature>
<dbReference type="KEGG" id="mha:HF1_05750"/>
<keyword evidence="1" id="KW-0732">Signal</keyword>
<evidence type="ECO:0000313" key="2">
    <source>
        <dbReference type="EMBL" id="CBY92583.1"/>
    </source>
</evidence>
<protein>
    <submittedName>
        <fullName evidence="2">Uncharacterized protein</fullName>
    </submittedName>
</protein>
<feature type="signal peptide" evidence="1">
    <location>
        <begin position="1"/>
        <end position="28"/>
    </location>
</feature>
<reference evidence="2 3" key="1">
    <citation type="journal article" date="2011" name="J. Bacteriol.">
        <title>Complete genome sequence of Mycoplasma haemofelis, a hemotropic mycoplasma.</title>
        <authorList>
            <person name="Barker E.N."/>
            <person name="Helps C.R."/>
            <person name="Peters I.R."/>
            <person name="Darby A.C."/>
            <person name="Radford A.D."/>
            <person name="Tasker S."/>
        </authorList>
    </citation>
    <scope>NUCLEOTIDE SEQUENCE [LARGE SCALE GENOMIC DNA]</scope>
    <source>
        <strain evidence="2 3">Langford 1</strain>
    </source>
</reference>
<organism evidence="2 3">
    <name type="scientific">Mycoplasma haemofelis (strain Langford 1)</name>
    <name type="common">Haemobartonella felis</name>
    <dbReference type="NCBI Taxonomy" id="941640"/>
    <lineage>
        <taxon>Bacteria</taxon>
        <taxon>Bacillati</taxon>
        <taxon>Mycoplasmatota</taxon>
        <taxon>Mollicutes</taxon>
        <taxon>Mycoplasmataceae</taxon>
        <taxon>Mycoplasma</taxon>
    </lineage>
</organism>